<protein>
    <submittedName>
        <fullName evidence="2">Uncharacterized protein</fullName>
    </submittedName>
</protein>
<proteinExistence type="predicted"/>
<dbReference type="AlphaFoldDB" id="A0A2V0RJ06"/>
<name>A0A2V0RJ06_9ZZZZ</name>
<comment type="caution">
    <text evidence="2">The sequence shown here is derived from an EMBL/GenBank/DDBJ whole genome shotgun (WGS) entry which is preliminary data.</text>
</comment>
<evidence type="ECO:0000313" key="2">
    <source>
        <dbReference type="EMBL" id="GBH22818.1"/>
    </source>
</evidence>
<organism evidence="2">
    <name type="scientific">viral metagenome</name>
    <dbReference type="NCBI Taxonomy" id="1070528"/>
    <lineage>
        <taxon>unclassified sequences</taxon>
        <taxon>metagenomes</taxon>
        <taxon>organismal metagenomes</taxon>
    </lineage>
</organism>
<feature type="region of interest" description="Disordered" evidence="1">
    <location>
        <begin position="1066"/>
        <end position="1087"/>
    </location>
</feature>
<reference evidence="2" key="1">
    <citation type="submission" date="2017-04" db="EMBL/GenBank/DDBJ databases">
        <title>Unveiling RNA virosphere associated with marine microorganisms.</title>
        <authorList>
            <person name="Urayama S."/>
            <person name="Takaki Y."/>
            <person name="Nishi S."/>
            <person name="Yoshida Y."/>
            <person name="Deguchi S."/>
            <person name="Takai K."/>
            <person name="Nunoura T."/>
        </authorList>
    </citation>
    <scope>NUCLEOTIDE SEQUENCE</scope>
</reference>
<sequence length="1087" mass="118839">MTQNVTTELLREKLRVGTRRTQDMNLDLYVEPETADLPILSRVRMDGTAHLRKLTVIDGKVDTTDHTQKYIGFTRSREQLGYSKSAWNAADGRTANEVLAPLTGALYNRTLIPPAGRQAMKLKIGSSQVDFTSIYETPQLGYHTGYAVGLHKTAETMSKKDLLQMWLFGEVVKQGQSQAKFLTVVPKPTQDGNANFPNVFNLCTGHAPWQNEDAEATLERLALTMVPSTATNALKMLGPALETLAGKANRFQGALRSMFMKSQGDFVELESDEEVFAMAQLMILGRALVEEGFEDNLIVPSSINMQDSDSVAICDGTLTGSAEKPLYDLANARLHVIDEGHISMWCLRGSIASKDGSKRFRTFKPYWLAGQTDLSKVKRTAPSIISDKDADRYMEYFLTGLETLLEAASLETGMIVRSMADMHLDTYSEMDSAKVEDFATSERTDMVALIQASAMGYRKLADYHDGVEAATTAAKLNHFQDIITDGSININHVEQHTMEMRELASRTIKTGGRVTEGAALLGEIHADDVVHRRTQDGMVTTSTTIKLRGAPRAVKFTVSKFDSADPADGTALTSLDMVLWQSTPWGWHCEAAGVRHPIDHSIPHVAGTHDIQVMGHGRGYGGFRIGKVARSPASGSDGFDIYPEAFYRKSPLTSMVIGDQLQTSQLYKLADHFATAIPFKSKLDAYSPATLDMMYELKMRSPVSLVSDTIDMILNGPTYCTNTGRLKLRTRLIERHLTDPDFHKKFEDFDDGFNGMDSLLYLIPKGCDANKFVQSLAAGNFLAMQLGTIGRMYIPNDASILTLAPAAMLYSEEDDVLYNFNSAGLHWDSYPICSSGGAAVRGTNVQTIFIGKQTIDAAIQEYHITGLGDSVSGRAANGLGATQQFYDFMDEALSNSHAAADVRKNWPGMRYRYEVLALAPADHICEVLGTTDVPAGYDATTGMGSKIPAVGGVAMLGWRGEATLLTAQDTLGAGKSLTKHNIRRFLEKMRNDRLWLEGGSSMIEFDQDALDLDESLFGALIGFNGTNVISPYITQLAIYGAGGELEGEISSHIEDISISVASNKMKGDSADMTEGSVDEASSATYGE</sequence>
<evidence type="ECO:0000256" key="1">
    <source>
        <dbReference type="SAM" id="MobiDB-lite"/>
    </source>
</evidence>
<dbReference type="EMBL" id="BDQE01000116">
    <property type="protein sequence ID" value="GBH22818.1"/>
    <property type="molecule type" value="Genomic_RNA"/>
</dbReference>
<accession>A0A2V0RJ06</accession>